<dbReference type="AlphaFoldDB" id="A0A0K6IBM9"/>
<name>A0A0K6IBM9_9HYPH</name>
<dbReference type="Gene3D" id="3.90.330.10">
    <property type="entry name" value="Nitrile hydratase alpha /Thiocyanate hydrolase gamma"/>
    <property type="match status" value="1"/>
</dbReference>
<dbReference type="Proteomes" id="UP000183900">
    <property type="component" value="Unassembled WGS sequence"/>
</dbReference>
<dbReference type="RefSeq" id="WP_055457038.1">
    <property type="nucleotide sequence ID" value="NZ_CYHE01000019.1"/>
</dbReference>
<evidence type="ECO:0008006" key="3">
    <source>
        <dbReference type="Google" id="ProtNLM"/>
    </source>
</evidence>
<dbReference type="SUPFAM" id="SSF56209">
    <property type="entry name" value="Nitrile hydratase alpha chain"/>
    <property type="match status" value="1"/>
</dbReference>
<sequence length="110" mass="11930">MSELDPLTQARQHIEKHLILRASSDAAFRELLKSNPHAAIKELIGNDPIPSYKITVVEEAPGEVVLVLPRSIGQDELPDDLLDFASGGTSFSSFILYGPPYPDGGGCKKK</sequence>
<organism evidence="1 2">
    <name type="scientific">Pannonibacter indicus</name>
    <dbReference type="NCBI Taxonomy" id="466044"/>
    <lineage>
        <taxon>Bacteria</taxon>
        <taxon>Pseudomonadati</taxon>
        <taxon>Pseudomonadota</taxon>
        <taxon>Alphaproteobacteria</taxon>
        <taxon>Hyphomicrobiales</taxon>
        <taxon>Stappiaceae</taxon>
        <taxon>Pannonibacter</taxon>
    </lineage>
</organism>
<dbReference type="GO" id="GO:0046914">
    <property type="term" value="F:transition metal ion binding"/>
    <property type="evidence" value="ECO:0007669"/>
    <property type="project" value="InterPro"/>
</dbReference>
<gene>
    <name evidence="1" type="ORF">Ga0061067_11920</name>
</gene>
<evidence type="ECO:0000313" key="2">
    <source>
        <dbReference type="Proteomes" id="UP000183900"/>
    </source>
</evidence>
<dbReference type="EMBL" id="CYHE01000019">
    <property type="protein sequence ID" value="CUB00511.1"/>
    <property type="molecule type" value="Genomic_DNA"/>
</dbReference>
<reference evidence="2" key="1">
    <citation type="submission" date="2015-08" db="EMBL/GenBank/DDBJ databases">
        <authorList>
            <person name="Varghese N."/>
        </authorList>
    </citation>
    <scope>NUCLEOTIDE SEQUENCE [LARGE SCALE GENOMIC DNA]</scope>
    <source>
        <strain evidence="2">DSM 23407</strain>
    </source>
</reference>
<dbReference type="InterPro" id="IPR036648">
    <property type="entry name" value="CN_Hdrase_a/SCN_Hdrase_g_sf"/>
</dbReference>
<protein>
    <recommendedName>
        <fullName evidence="3">NHLP leader peptide domain</fullName>
    </recommendedName>
</protein>
<evidence type="ECO:0000313" key="1">
    <source>
        <dbReference type="EMBL" id="CUB00511.1"/>
    </source>
</evidence>
<dbReference type="OrthoDB" id="7869858at2"/>
<accession>A0A0K6IBM9</accession>
<keyword evidence="2" id="KW-1185">Reference proteome</keyword>
<dbReference type="GO" id="GO:0003824">
    <property type="term" value="F:catalytic activity"/>
    <property type="evidence" value="ECO:0007669"/>
    <property type="project" value="InterPro"/>
</dbReference>
<proteinExistence type="predicted"/>